<gene>
    <name evidence="1" type="ORF">METZ01_LOCUS119741</name>
</gene>
<sequence>MGHQLDVVLDRCATKDGCTRPSG</sequence>
<evidence type="ECO:0000313" key="1">
    <source>
        <dbReference type="EMBL" id="SVA66887.1"/>
    </source>
</evidence>
<organism evidence="1">
    <name type="scientific">marine metagenome</name>
    <dbReference type="NCBI Taxonomy" id="408172"/>
    <lineage>
        <taxon>unclassified sequences</taxon>
        <taxon>metagenomes</taxon>
        <taxon>ecological metagenomes</taxon>
    </lineage>
</organism>
<accession>A0A381XRR5</accession>
<name>A0A381XRR5_9ZZZZ</name>
<dbReference type="EMBL" id="UINC01015979">
    <property type="protein sequence ID" value="SVA66887.1"/>
    <property type="molecule type" value="Genomic_DNA"/>
</dbReference>
<dbReference type="AlphaFoldDB" id="A0A381XRR5"/>
<protein>
    <submittedName>
        <fullName evidence="1">Uncharacterized protein</fullName>
    </submittedName>
</protein>
<proteinExistence type="predicted"/>
<reference evidence="1" key="1">
    <citation type="submission" date="2018-05" db="EMBL/GenBank/DDBJ databases">
        <authorList>
            <person name="Lanie J.A."/>
            <person name="Ng W.-L."/>
            <person name="Kazmierczak K.M."/>
            <person name="Andrzejewski T.M."/>
            <person name="Davidsen T.M."/>
            <person name="Wayne K.J."/>
            <person name="Tettelin H."/>
            <person name="Glass J.I."/>
            <person name="Rusch D."/>
            <person name="Podicherti R."/>
            <person name="Tsui H.-C.T."/>
            <person name="Winkler M.E."/>
        </authorList>
    </citation>
    <scope>NUCLEOTIDE SEQUENCE</scope>
</reference>